<evidence type="ECO:0000256" key="1">
    <source>
        <dbReference type="ARBA" id="ARBA00004141"/>
    </source>
</evidence>
<comment type="similarity">
    <text evidence="5">Belongs to the FNT transporter (TC 1.A.16) family.</text>
</comment>
<feature type="transmembrane region" description="Helical" evidence="6">
    <location>
        <begin position="158"/>
        <end position="176"/>
    </location>
</feature>
<evidence type="ECO:0000256" key="5">
    <source>
        <dbReference type="ARBA" id="ARBA00049660"/>
    </source>
</evidence>
<evidence type="ECO:0000256" key="3">
    <source>
        <dbReference type="ARBA" id="ARBA00022989"/>
    </source>
</evidence>
<accession>A0ABR9DPU5</accession>
<reference evidence="7 8" key="1">
    <citation type="submission" date="2020-09" db="EMBL/GenBank/DDBJ databases">
        <title>Flavimobilis rhizosphaerae sp. nov., isolated from rhizosphere soil of Spartina alterniflora.</title>
        <authorList>
            <person name="Hanqin C."/>
        </authorList>
    </citation>
    <scope>NUCLEOTIDE SEQUENCE [LARGE SCALE GENOMIC DNA]</scope>
    <source>
        <strain evidence="7 8">GY 10621</strain>
    </source>
</reference>
<dbReference type="PANTHER" id="PTHR30520">
    <property type="entry name" value="FORMATE TRANSPORTER-RELATED"/>
    <property type="match status" value="1"/>
</dbReference>
<dbReference type="InterPro" id="IPR000292">
    <property type="entry name" value="For/NO2_transpt"/>
</dbReference>
<protein>
    <submittedName>
        <fullName evidence="7">Formate/nitrite transporter family protein</fullName>
    </submittedName>
</protein>
<dbReference type="Proteomes" id="UP000642107">
    <property type="component" value="Unassembled WGS sequence"/>
</dbReference>
<keyword evidence="2 6" id="KW-0812">Transmembrane</keyword>
<evidence type="ECO:0000256" key="2">
    <source>
        <dbReference type="ARBA" id="ARBA00022692"/>
    </source>
</evidence>
<gene>
    <name evidence="7" type="ORF">IGS67_00710</name>
</gene>
<keyword evidence="3 6" id="KW-1133">Transmembrane helix</keyword>
<sequence length="321" mass="33645">MLSIDENIEVQARYAATKVAFTRRPGAYTVQSMLAGAYIGVAVMLMVSAAGPLQAAGSPATKLVQGLVFGVALTLVYTAGGELVTSTMMTTTQGAWRRTITWLEAGRTILFCFAGNLLGAFAFAAMLHLTGLLERTTPAGAMLAGMLEAKGGESNVELFWRGVLCNMLVCLAMWSASRLQSEVARLVTIFWCLLAFITSGFEHVVANMTTFGVGLISGLPETGWADFARNMTVVGLGNLVGGAVVVGLAYAVSASRRATALAEAETSNPSQPDATPAAAALPAATVEWRESNDATSVAWSCANFSPVTRDADASDEKRTPV</sequence>
<proteinExistence type="inferred from homology"/>
<dbReference type="PANTHER" id="PTHR30520:SF8">
    <property type="entry name" value="NITRITE TRANSPORTER NIRC"/>
    <property type="match status" value="1"/>
</dbReference>
<comment type="caution">
    <text evidence="7">The sequence shown here is derived from an EMBL/GenBank/DDBJ whole genome shotgun (WGS) entry which is preliminary data.</text>
</comment>
<dbReference type="Gene3D" id="1.20.1080.10">
    <property type="entry name" value="Glycerol uptake facilitator protein"/>
    <property type="match status" value="1"/>
</dbReference>
<dbReference type="InterPro" id="IPR023271">
    <property type="entry name" value="Aquaporin-like"/>
</dbReference>
<feature type="transmembrane region" description="Helical" evidence="6">
    <location>
        <begin position="105"/>
        <end position="127"/>
    </location>
</feature>
<keyword evidence="4 6" id="KW-0472">Membrane</keyword>
<evidence type="ECO:0000256" key="4">
    <source>
        <dbReference type="ARBA" id="ARBA00023136"/>
    </source>
</evidence>
<evidence type="ECO:0000313" key="8">
    <source>
        <dbReference type="Proteomes" id="UP000642107"/>
    </source>
</evidence>
<comment type="subcellular location">
    <subcellularLocation>
        <location evidence="1">Membrane</location>
        <topology evidence="1">Multi-pass membrane protein</topology>
    </subcellularLocation>
</comment>
<keyword evidence="8" id="KW-1185">Reference proteome</keyword>
<dbReference type="Pfam" id="PF01226">
    <property type="entry name" value="Form_Nir_trans"/>
    <property type="match status" value="1"/>
</dbReference>
<dbReference type="RefSeq" id="WP_192276793.1">
    <property type="nucleotide sequence ID" value="NZ_JACZDF010000001.1"/>
</dbReference>
<dbReference type="EMBL" id="JACZDF010000001">
    <property type="protein sequence ID" value="MBD9698020.1"/>
    <property type="molecule type" value="Genomic_DNA"/>
</dbReference>
<feature type="transmembrane region" description="Helical" evidence="6">
    <location>
        <begin position="183"/>
        <end position="201"/>
    </location>
</feature>
<feature type="transmembrane region" description="Helical" evidence="6">
    <location>
        <begin position="33"/>
        <end position="51"/>
    </location>
</feature>
<name>A0ABR9DPU5_9MICO</name>
<evidence type="ECO:0000256" key="6">
    <source>
        <dbReference type="SAM" id="Phobius"/>
    </source>
</evidence>
<feature type="transmembrane region" description="Helical" evidence="6">
    <location>
        <begin position="233"/>
        <end position="252"/>
    </location>
</feature>
<evidence type="ECO:0000313" key="7">
    <source>
        <dbReference type="EMBL" id="MBD9698020.1"/>
    </source>
</evidence>
<organism evidence="7 8">
    <name type="scientific">Flavimobilis rhizosphaerae</name>
    <dbReference type="NCBI Taxonomy" id="2775421"/>
    <lineage>
        <taxon>Bacteria</taxon>
        <taxon>Bacillati</taxon>
        <taxon>Actinomycetota</taxon>
        <taxon>Actinomycetes</taxon>
        <taxon>Micrococcales</taxon>
        <taxon>Jonesiaceae</taxon>
        <taxon>Flavimobilis</taxon>
    </lineage>
</organism>
<feature type="transmembrane region" description="Helical" evidence="6">
    <location>
        <begin position="63"/>
        <end position="84"/>
    </location>
</feature>
<dbReference type="PROSITE" id="PS01006">
    <property type="entry name" value="FORMATE_NITRITE_TP_2"/>
    <property type="match status" value="1"/>
</dbReference>
<dbReference type="InterPro" id="IPR024002">
    <property type="entry name" value="For/NO2_transpt_CS"/>
</dbReference>